<feature type="domain" description="PLD phosphodiesterase" evidence="1">
    <location>
        <begin position="305"/>
        <end position="332"/>
    </location>
</feature>
<dbReference type="Proteomes" id="UP000031014">
    <property type="component" value="Unassembled WGS sequence"/>
</dbReference>
<dbReference type="PROSITE" id="PS50035">
    <property type="entry name" value="PLD"/>
    <property type="match status" value="1"/>
</dbReference>
<dbReference type="OrthoDB" id="2571144at2"/>
<name>A0A0A8X0Y0_MESS1</name>
<dbReference type="STRING" id="1321606.SAMD00020551_1004"/>
<evidence type="ECO:0000259" key="1">
    <source>
        <dbReference type="PROSITE" id="PS50035"/>
    </source>
</evidence>
<proteinExistence type="predicted"/>
<gene>
    <name evidence="2" type="ORF">SAMD00020551_1004</name>
</gene>
<evidence type="ECO:0000313" key="2">
    <source>
        <dbReference type="EMBL" id="GAM12869.1"/>
    </source>
</evidence>
<dbReference type="GO" id="GO:0006793">
    <property type="term" value="P:phosphorus metabolic process"/>
    <property type="evidence" value="ECO:0007669"/>
    <property type="project" value="UniProtKB-ARBA"/>
</dbReference>
<dbReference type="GO" id="GO:0003677">
    <property type="term" value="F:DNA binding"/>
    <property type="evidence" value="ECO:0007669"/>
    <property type="project" value="UniProtKB-KW"/>
</dbReference>
<protein>
    <submittedName>
        <fullName evidence="2">Putative DNA-binding protein</fullName>
    </submittedName>
</protein>
<reference evidence="2 3" key="1">
    <citation type="submission" date="2013-06" db="EMBL/GenBank/DDBJ databases">
        <title>Whole genome shotgun sequence of Bacillus selenatarsenatis SF-1.</title>
        <authorList>
            <person name="Kuroda M."/>
            <person name="Sei K."/>
            <person name="Yamashita M."/>
            <person name="Ike M."/>
        </authorList>
    </citation>
    <scope>NUCLEOTIDE SEQUENCE [LARGE SCALE GENOMIC DNA]</scope>
    <source>
        <strain evidence="2 3">SF-1</strain>
    </source>
</reference>
<organism evidence="2 3">
    <name type="scientific">Mesobacillus selenatarsenatis (strain DSM 18680 / JCM 14380 / FERM P-15431 / SF-1)</name>
    <dbReference type="NCBI Taxonomy" id="1321606"/>
    <lineage>
        <taxon>Bacteria</taxon>
        <taxon>Bacillati</taxon>
        <taxon>Bacillota</taxon>
        <taxon>Bacilli</taxon>
        <taxon>Bacillales</taxon>
        <taxon>Bacillaceae</taxon>
        <taxon>Mesobacillus</taxon>
    </lineage>
</organism>
<sequence length="361" mass="42432">MNDQRELDQLFGKIAVNYKSVTDKELTRLVQLINYKYSGNDLILNLLQKSQLIKSTDHITRATYELTKRKGIVDTSSKHYILTNLYKARIGLESTSRKELFIEHNLVVEDEIHFRGTYIRFKFCVFEGETTLLLKHIYGFRSITNFIEQILKEIELSYLNDVGFSIIRDNISIFYRDIIIDGVPIEYCKVTLKEGLKNPEWTLIDSSWYEDIWDSIGENESYIEEPVFLEKNQQYTGYKKVKEIFKTAKKSILLIDPYIDNTLFTLSEEIDTKIKINVITEKFQGDSKLVYDKYKKEHNNIEIHATKGNHDRFVIVDDKWVYLFGSSINSLGNKATTIIPIESELIRNNIMSYYNEAWQRI</sequence>
<dbReference type="GO" id="GO:0003824">
    <property type="term" value="F:catalytic activity"/>
    <property type="evidence" value="ECO:0007669"/>
    <property type="project" value="InterPro"/>
</dbReference>
<dbReference type="InterPro" id="IPR001736">
    <property type="entry name" value="PLipase_D/transphosphatidylase"/>
</dbReference>
<dbReference type="EMBL" id="BASE01000019">
    <property type="protein sequence ID" value="GAM12869.1"/>
    <property type="molecule type" value="Genomic_DNA"/>
</dbReference>
<dbReference type="Gene3D" id="3.30.870.10">
    <property type="entry name" value="Endonuclease Chain A"/>
    <property type="match status" value="1"/>
</dbReference>
<evidence type="ECO:0000313" key="3">
    <source>
        <dbReference type="Proteomes" id="UP000031014"/>
    </source>
</evidence>
<accession>A0A0A8X0Y0</accession>
<dbReference type="SUPFAM" id="SSF56024">
    <property type="entry name" value="Phospholipase D/nuclease"/>
    <property type="match status" value="1"/>
</dbReference>
<dbReference type="RefSeq" id="WP_041964766.1">
    <property type="nucleotide sequence ID" value="NZ_BASE01000019.1"/>
</dbReference>
<keyword evidence="2" id="KW-0238">DNA-binding</keyword>
<dbReference type="AlphaFoldDB" id="A0A0A8X0Y0"/>
<keyword evidence="3" id="KW-1185">Reference proteome</keyword>
<comment type="caution">
    <text evidence="2">The sequence shown here is derived from an EMBL/GenBank/DDBJ whole genome shotgun (WGS) entry which is preliminary data.</text>
</comment>